<dbReference type="SUPFAM" id="SSF51126">
    <property type="entry name" value="Pectin lyase-like"/>
    <property type="match status" value="2"/>
</dbReference>
<gene>
    <name evidence="2" type="ORF">F0P96_08590</name>
</gene>
<dbReference type="InterPro" id="IPR026444">
    <property type="entry name" value="Secre_tail"/>
</dbReference>
<feature type="domain" description="Secretion system C-terminal sorting" evidence="1">
    <location>
        <begin position="1182"/>
        <end position="1253"/>
    </location>
</feature>
<proteinExistence type="predicted"/>
<evidence type="ECO:0000259" key="1">
    <source>
        <dbReference type="Pfam" id="PF18962"/>
    </source>
</evidence>
<accession>A0A7L4ZZC3</accession>
<reference evidence="2 3" key="1">
    <citation type="submission" date="2019-09" db="EMBL/GenBank/DDBJ databases">
        <title>Genome sequence of Hymenobacter sp. M3.</title>
        <authorList>
            <person name="Srinivasan S."/>
        </authorList>
    </citation>
    <scope>NUCLEOTIDE SEQUENCE [LARGE SCALE GENOMIC DNA]</scope>
    <source>
        <strain evidence="2 3">M3</strain>
    </source>
</reference>
<dbReference type="AlphaFoldDB" id="A0A7L4ZZC3"/>
<dbReference type="NCBIfam" id="TIGR04183">
    <property type="entry name" value="Por_Secre_tail"/>
    <property type="match status" value="1"/>
</dbReference>
<name>A0A7L4ZZC3_9BACT</name>
<evidence type="ECO:0000313" key="3">
    <source>
        <dbReference type="Proteomes" id="UP000326380"/>
    </source>
</evidence>
<dbReference type="EMBL" id="VTWU01000003">
    <property type="protein sequence ID" value="KAA9333032.1"/>
    <property type="molecule type" value="Genomic_DNA"/>
</dbReference>
<comment type="caution">
    <text evidence="2">The sequence shown here is derived from an EMBL/GenBank/DDBJ whole genome shotgun (WGS) entry which is preliminary data.</text>
</comment>
<dbReference type="RefSeq" id="WP_151078453.1">
    <property type="nucleotide sequence ID" value="NZ_CP047647.1"/>
</dbReference>
<dbReference type="InterPro" id="IPR011050">
    <property type="entry name" value="Pectin_lyase_fold/virulence"/>
</dbReference>
<evidence type="ECO:0000313" key="2">
    <source>
        <dbReference type="EMBL" id="KAA9333032.1"/>
    </source>
</evidence>
<dbReference type="Pfam" id="PF18962">
    <property type="entry name" value="Por_Secre_tail"/>
    <property type="match status" value="1"/>
</dbReference>
<sequence>MKKPYLVLAALALSHIATAQLSGTKTIDPGGTGPNNYPTVSAAVTALNAGGVGAGGVTFRVKAGTTFTEAIPAITASGTAANGIRFTRGGAGANPVLQTVGTGAADAVLTLDGADYVRLDSLTLRENPANTGVAQTEYGVWLKGGATNNLVQACAIVLDRANTNKTYGVHLLDGGNNANRFLSNAISNCTGAYYFAATSAANDLDNEIGNLAGGSSPLTLLGLPTTGGPPTTTIVYAVYLTFQQRAKVVGQDISDVQGPGSVYGIYSSGAPNSVEMIDNRLSNFLSRATGSGIVEALYVNSGTTHTLLRNRVHDIRATGSTAFAVGIDINGGATNYIINNFVSGVQAPASTAGTAVRALSLRGGTTNNVFHNTVLVEYAATVASNKSGAFYMSGANTPGYLANNVFVNRVTGLTPGGGGVGAAFFKATATVTTLAGSNNNLYYSASPSAEHPIFYGVATTPAVAVTLADYKQLAAPAGVDQSAVTENPTFVSAATGDLHISPTVPTQIESGGVNLIGGTAVPTDIDGQTRNANAPDLGADEGSFQGVDASGPSIAYAPLSNTSAFTSRTLSAVTITDPSGVNVAAGTKPRLYYKKNSDANAFNVPNDATGNGWKWTEATGTASPFSFTLDVSKLRAAPVAGDSIQYFVTAQDLVTPPNVSASPGTGFAATSVAAITSAPRRPNSYRVLGFISGIKTVGVSAAADYPTLTAAVADLNRSQLNGSVTLRLIDASYPSETYPITLNANPGTRPTPTATPNAVRIEPAVATRVTTLEGNATTPLLIVNASYVDVSGVGGSGYGLLLRNNGTGAASGVAFATGRNVAFRRVEMQAGSTTTGYGVAFDGVVAGLVQNCKFSRANVAVQLQNNCDSVRVFSNEMGAIAPATDPLGSAGVVVLSSQHFDVVGNIISGVTRAVSPSISGIQVGGTARDGAVRGNAIAYILHSATTAATAYGAVGIRLGTSDTNSGILVESNMISNVRSFGDDGLSFTPHGIVAASGGGYSIAHNSVYLTGTVGGGATPVSAALLLNAGVTTVGAVNNILVNNIDVTPTGGKAYSLLVAGAATQLSASNANDYLATGARGVLASINNVDLPTLAAVRTATSADQRSVSVLPVFVAPTNGDLHLTAANNCSLEGKGLPLPGPRLDIDGDARSVTTPDIGADEFVGVNCTVATTSAKATWRTDVYPNPTAGALTLSISGATGPLTLEVLDVLGRPVHRVELKAGTSSYPLDLHGHAAGLYLLRLSNGQVVSSHRVVLR</sequence>
<protein>
    <submittedName>
        <fullName evidence="2">T9SS type A sorting domain-containing protein</fullName>
    </submittedName>
</protein>
<organism evidence="2 3">
    <name type="scientific">Hymenobacter busanensis</name>
    <dbReference type="NCBI Taxonomy" id="2607656"/>
    <lineage>
        <taxon>Bacteria</taxon>
        <taxon>Pseudomonadati</taxon>
        <taxon>Bacteroidota</taxon>
        <taxon>Cytophagia</taxon>
        <taxon>Cytophagales</taxon>
        <taxon>Hymenobacteraceae</taxon>
        <taxon>Hymenobacter</taxon>
    </lineage>
</organism>
<dbReference type="Proteomes" id="UP000326380">
    <property type="component" value="Unassembled WGS sequence"/>
</dbReference>
<keyword evidence="3" id="KW-1185">Reference proteome</keyword>